<reference evidence="2 3" key="1">
    <citation type="submission" date="2017-04" db="EMBL/GenBank/DDBJ databases">
        <authorList>
            <person name="Varghese N."/>
            <person name="Submissions S."/>
        </authorList>
    </citation>
    <scope>NUCLEOTIDE SEQUENCE [LARGE SCALE GENOMIC DNA]</scope>
    <source>
        <strain evidence="2 3">J12</strain>
    </source>
</reference>
<feature type="compositionally biased region" description="Basic residues" evidence="1">
    <location>
        <begin position="78"/>
        <end position="88"/>
    </location>
</feature>
<dbReference type="Proteomes" id="UP000192939">
    <property type="component" value="Unassembled WGS sequence"/>
</dbReference>
<evidence type="ECO:0000313" key="3">
    <source>
        <dbReference type="Proteomes" id="UP000192939"/>
    </source>
</evidence>
<comment type="caution">
    <text evidence="2">The sequence shown here is derived from an EMBL/GenBank/DDBJ whole genome shotgun (WGS) entry which is preliminary data.</text>
</comment>
<accession>A0ABY1M1B3</accession>
<protein>
    <submittedName>
        <fullName evidence="2">Uncharacterized protein</fullName>
    </submittedName>
</protein>
<proteinExistence type="predicted"/>
<keyword evidence="3" id="KW-1185">Reference proteome</keyword>
<dbReference type="EMBL" id="FXAE01000030">
    <property type="protein sequence ID" value="SMF39523.1"/>
    <property type="molecule type" value="Genomic_DNA"/>
</dbReference>
<gene>
    <name evidence="2" type="ORF">SAMN02744124_02806</name>
</gene>
<name>A0ABY1M1B3_9BACL</name>
<organism evidence="2 3">
    <name type="scientific">Paenibacillus barengoltzii J12</name>
    <dbReference type="NCBI Taxonomy" id="935846"/>
    <lineage>
        <taxon>Bacteria</taxon>
        <taxon>Bacillati</taxon>
        <taxon>Bacillota</taxon>
        <taxon>Bacilli</taxon>
        <taxon>Bacillales</taxon>
        <taxon>Paenibacillaceae</taxon>
        <taxon>Paenibacillus</taxon>
    </lineage>
</organism>
<sequence>MGGKKRRQYQRIQENDLSSDDLAIIGAGFTVLGDIFDLLSLMKLKEEKSQNGSGFEETLLDDFILHRSNPENKDNNRIKSKNKKKKRK</sequence>
<feature type="region of interest" description="Disordered" evidence="1">
    <location>
        <begin position="66"/>
        <end position="88"/>
    </location>
</feature>
<evidence type="ECO:0000256" key="1">
    <source>
        <dbReference type="SAM" id="MobiDB-lite"/>
    </source>
</evidence>
<feature type="compositionally biased region" description="Basic and acidic residues" evidence="1">
    <location>
        <begin position="66"/>
        <end position="77"/>
    </location>
</feature>
<evidence type="ECO:0000313" key="2">
    <source>
        <dbReference type="EMBL" id="SMF39523.1"/>
    </source>
</evidence>